<feature type="compositionally biased region" description="Basic and acidic residues" evidence="1">
    <location>
        <begin position="64"/>
        <end position="80"/>
    </location>
</feature>
<evidence type="ECO:0008006" key="4">
    <source>
        <dbReference type="Google" id="ProtNLM"/>
    </source>
</evidence>
<dbReference type="Proteomes" id="UP001054837">
    <property type="component" value="Unassembled WGS sequence"/>
</dbReference>
<sequence>MAVLNLQFCGGNKRYEKLVGLLLVEEVQSWPTTDSITSHPALLIYPQEIPCIFYAQHGNKRTNKKEESPQLNEERTDRWGQSRPMGGLVARMTSQPSSPLARYQAFLRRYTQRSSTRRFLSILSFGPPDEQQQQQHLKTEEAVHSSMQISLLGRWLVLIAVVSLTTAEDEGVLGDEVFTNAFLVELNEPHGNDVATEVAKRNGFNNMGPVSTRCLPWFCMCFAYLLGV</sequence>
<proteinExistence type="predicted"/>
<organism evidence="2 3">
    <name type="scientific">Caerostris darwini</name>
    <dbReference type="NCBI Taxonomy" id="1538125"/>
    <lineage>
        <taxon>Eukaryota</taxon>
        <taxon>Metazoa</taxon>
        <taxon>Ecdysozoa</taxon>
        <taxon>Arthropoda</taxon>
        <taxon>Chelicerata</taxon>
        <taxon>Arachnida</taxon>
        <taxon>Araneae</taxon>
        <taxon>Araneomorphae</taxon>
        <taxon>Entelegynae</taxon>
        <taxon>Araneoidea</taxon>
        <taxon>Araneidae</taxon>
        <taxon>Caerostris</taxon>
    </lineage>
</organism>
<evidence type="ECO:0000313" key="3">
    <source>
        <dbReference type="Proteomes" id="UP001054837"/>
    </source>
</evidence>
<comment type="caution">
    <text evidence="2">The sequence shown here is derived from an EMBL/GenBank/DDBJ whole genome shotgun (WGS) entry which is preliminary data.</text>
</comment>
<gene>
    <name evidence="2" type="primary">AVEN_226448_1</name>
    <name evidence="2" type="ORF">CDAR_481651</name>
</gene>
<feature type="region of interest" description="Disordered" evidence="1">
    <location>
        <begin position="60"/>
        <end position="84"/>
    </location>
</feature>
<evidence type="ECO:0000256" key="1">
    <source>
        <dbReference type="SAM" id="MobiDB-lite"/>
    </source>
</evidence>
<name>A0AAV4UWW1_9ARAC</name>
<dbReference type="EMBL" id="BPLQ01012069">
    <property type="protein sequence ID" value="GIY62259.1"/>
    <property type="molecule type" value="Genomic_DNA"/>
</dbReference>
<dbReference type="AlphaFoldDB" id="A0AAV4UWW1"/>
<keyword evidence="3" id="KW-1185">Reference proteome</keyword>
<accession>A0AAV4UWW1</accession>
<protein>
    <recommendedName>
        <fullName evidence="4">Peptidase S8 pro-domain domain-containing protein</fullName>
    </recommendedName>
</protein>
<evidence type="ECO:0000313" key="2">
    <source>
        <dbReference type="EMBL" id="GIY62259.1"/>
    </source>
</evidence>
<dbReference type="SUPFAM" id="SSF54897">
    <property type="entry name" value="Protease propeptides/inhibitors"/>
    <property type="match status" value="1"/>
</dbReference>
<reference evidence="2 3" key="1">
    <citation type="submission" date="2021-06" db="EMBL/GenBank/DDBJ databases">
        <title>Caerostris darwini draft genome.</title>
        <authorList>
            <person name="Kono N."/>
            <person name="Arakawa K."/>
        </authorList>
    </citation>
    <scope>NUCLEOTIDE SEQUENCE [LARGE SCALE GENOMIC DNA]</scope>
</reference>